<accession>A0A0A9E1U5</accession>
<organism evidence="1">
    <name type="scientific">Arundo donax</name>
    <name type="common">Giant reed</name>
    <name type="synonym">Donax arundinaceus</name>
    <dbReference type="NCBI Taxonomy" id="35708"/>
    <lineage>
        <taxon>Eukaryota</taxon>
        <taxon>Viridiplantae</taxon>
        <taxon>Streptophyta</taxon>
        <taxon>Embryophyta</taxon>
        <taxon>Tracheophyta</taxon>
        <taxon>Spermatophyta</taxon>
        <taxon>Magnoliopsida</taxon>
        <taxon>Liliopsida</taxon>
        <taxon>Poales</taxon>
        <taxon>Poaceae</taxon>
        <taxon>PACMAD clade</taxon>
        <taxon>Arundinoideae</taxon>
        <taxon>Arundineae</taxon>
        <taxon>Arundo</taxon>
    </lineage>
</organism>
<name>A0A0A9E1U5_ARUDO</name>
<protein>
    <submittedName>
        <fullName evidence="1">Uncharacterized protein</fullName>
    </submittedName>
</protein>
<sequence>MNEITLNCKHTVKDI</sequence>
<evidence type="ECO:0000313" key="1">
    <source>
        <dbReference type="EMBL" id="JAD92978.1"/>
    </source>
</evidence>
<reference evidence="1" key="2">
    <citation type="journal article" date="2015" name="Data Brief">
        <title>Shoot transcriptome of the giant reed, Arundo donax.</title>
        <authorList>
            <person name="Barrero R.A."/>
            <person name="Guerrero F.D."/>
            <person name="Moolhuijzen P."/>
            <person name="Goolsby J.A."/>
            <person name="Tidwell J."/>
            <person name="Bellgard S.E."/>
            <person name="Bellgard M.I."/>
        </authorList>
    </citation>
    <scope>NUCLEOTIDE SEQUENCE</scope>
    <source>
        <tissue evidence="1">Shoot tissue taken approximately 20 cm above the soil surface</tissue>
    </source>
</reference>
<proteinExistence type="predicted"/>
<dbReference type="EMBL" id="GBRH01204917">
    <property type="protein sequence ID" value="JAD92978.1"/>
    <property type="molecule type" value="Transcribed_RNA"/>
</dbReference>
<reference evidence="1" key="1">
    <citation type="submission" date="2014-09" db="EMBL/GenBank/DDBJ databases">
        <authorList>
            <person name="Magalhaes I.L.F."/>
            <person name="Oliveira U."/>
            <person name="Santos F.R."/>
            <person name="Vidigal T.H.D.A."/>
            <person name="Brescovit A.D."/>
            <person name="Santos A.J."/>
        </authorList>
    </citation>
    <scope>NUCLEOTIDE SEQUENCE</scope>
    <source>
        <tissue evidence="1">Shoot tissue taken approximately 20 cm above the soil surface</tissue>
    </source>
</reference>